<dbReference type="PANTHER" id="PTHR33986">
    <property type="entry name" value="OS02G0535700 PROTEIN"/>
    <property type="match status" value="1"/>
</dbReference>
<dbReference type="STRING" id="1189325.SAMN04488119_109104"/>
<dbReference type="PANTHER" id="PTHR33986:SF15">
    <property type="entry name" value="MITOCHONDRIAL FISSION PROTEIN ELM1"/>
    <property type="match status" value="1"/>
</dbReference>
<organism evidence="2 3">
    <name type="scientific">Oceanicella actignis</name>
    <dbReference type="NCBI Taxonomy" id="1189325"/>
    <lineage>
        <taxon>Bacteria</taxon>
        <taxon>Pseudomonadati</taxon>
        <taxon>Pseudomonadota</taxon>
        <taxon>Alphaproteobacteria</taxon>
        <taxon>Rhodobacterales</taxon>
        <taxon>Paracoccaceae</taxon>
        <taxon>Oceanicella</taxon>
    </lineage>
</organism>
<dbReference type="InterPro" id="IPR009367">
    <property type="entry name" value="Elm1-like"/>
</dbReference>
<evidence type="ECO:0000256" key="1">
    <source>
        <dbReference type="SAM" id="MobiDB-lite"/>
    </source>
</evidence>
<proteinExistence type="predicted"/>
<dbReference type="OrthoDB" id="272235at2"/>
<evidence type="ECO:0008006" key="4">
    <source>
        <dbReference type="Google" id="ProtNLM"/>
    </source>
</evidence>
<accession>A0A1M7TRS2</accession>
<sequence>MSGAADHGEGGGKDPGEGAGRPSIWTLTDGRPGNENPALALAEALARRPGGAFEGARIETRRIALRRWAAALPPALWALGGARRGGWPFSGLEDGGAALDRPWPDLLVGAGRRAAPVAAAMRRLSGGRTRAVQILDPRMPLAMFDAVAAPRHDGLRGANVVTTTGSLTRITPQRLAQAAAAAPPALRAAGAPRLAVLLGGPSRAARMGPGAFGRLGAWLAARAGEGAAVWVTPSRRTPPEGLAALREALGGAGWIWDGRGPNPYEAMLALADEIVVTADSVNMASEAAAAGKPVRVAPADRLAPKLTAFHAALREAGAAFALETPAEEARARIRPLRETDAAAARVEALLARR</sequence>
<reference evidence="2 3" key="1">
    <citation type="submission" date="2016-12" db="EMBL/GenBank/DDBJ databases">
        <authorList>
            <person name="Song W.-J."/>
            <person name="Kurnit D.M."/>
        </authorList>
    </citation>
    <scope>NUCLEOTIDE SEQUENCE [LARGE SCALE GENOMIC DNA]</scope>
    <source>
        <strain evidence="2 3">CGMCC 1.10808</strain>
    </source>
</reference>
<name>A0A1M7TRS2_9RHOB</name>
<protein>
    <recommendedName>
        <fullName evidence="4">Nucleoside-diphosphate sugar epimerase</fullName>
    </recommendedName>
</protein>
<dbReference type="Proteomes" id="UP000184066">
    <property type="component" value="Unassembled WGS sequence"/>
</dbReference>
<feature type="region of interest" description="Disordered" evidence="1">
    <location>
        <begin position="1"/>
        <end position="32"/>
    </location>
</feature>
<keyword evidence="3" id="KW-1185">Reference proteome</keyword>
<dbReference type="AlphaFoldDB" id="A0A1M7TRS2"/>
<evidence type="ECO:0000313" key="3">
    <source>
        <dbReference type="Proteomes" id="UP000184066"/>
    </source>
</evidence>
<dbReference type="Pfam" id="PF06258">
    <property type="entry name" value="Mito_fiss_Elm1"/>
    <property type="match status" value="1"/>
</dbReference>
<dbReference type="EMBL" id="FRDL01000009">
    <property type="protein sequence ID" value="SHN73313.1"/>
    <property type="molecule type" value="Genomic_DNA"/>
</dbReference>
<gene>
    <name evidence="2" type="ORF">SAMN05216200_10918</name>
</gene>
<feature type="compositionally biased region" description="Basic and acidic residues" evidence="1">
    <location>
        <begin position="1"/>
        <end position="16"/>
    </location>
</feature>
<evidence type="ECO:0000313" key="2">
    <source>
        <dbReference type="EMBL" id="SHN73313.1"/>
    </source>
</evidence>
<dbReference type="RefSeq" id="WP_083581472.1">
    <property type="nucleotide sequence ID" value="NZ_FOHL01000009.1"/>
</dbReference>